<proteinExistence type="predicted"/>
<evidence type="ECO:0000259" key="2">
    <source>
        <dbReference type="Pfam" id="PF00248"/>
    </source>
</evidence>
<dbReference type="InterPro" id="IPR023210">
    <property type="entry name" value="NADP_OxRdtase_dom"/>
</dbReference>
<keyword evidence="4" id="KW-1185">Reference proteome</keyword>
<evidence type="ECO:0000256" key="1">
    <source>
        <dbReference type="ARBA" id="ARBA00023002"/>
    </source>
</evidence>
<dbReference type="NCBIfam" id="NF007912">
    <property type="entry name" value="PRK10625.1"/>
    <property type="match status" value="1"/>
</dbReference>
<organism evidence="3 4">
    <name type="scientific">Dongia rigui</name>
    <dbReference type="NCBI Taxonomy" id="940149"/>
    <lineage>
        <taxon>Bacteria</taxon>
        <taxon>Pseudomonadati</taxon>
        <taxon>Pseudomonadota</taxon>
        <taxon>Alphaproteobacteria</taxon>
        <taxon>Rhodospirillales</taxon>
        <taxon>Dongiaceae</taxon>
        <taxon>Dongia</taxon>
    </lineage>
</organism>
<protein>
    <submittedName>
        <fullName evidence="3">NADP(H)-dependent aldo-keto reductase</fullName>
    </submittedName>
</protein>
<keyword evidence="1" id="KW-0560">Oxidoreductase</keyword>
<dbReference type="PANTHER" id="PTHR43364">
    <property type="entry name" value="NADH-SPECIFIC METHYLGLYOXAL REDUCTASE-RELATED"/>
    <property type="match status" value="1"/>
</dbReference>
<dbReference type="EMBL" id="JAXCLX010000001">
    <property type="protein sequence ID" value="MDY0870606.1"/>
    <property type="molecule type" value="Genomic_DNA"/>
</dbReference>
<dbReference type="RefSeq" id="WP_320498890.1">
    <property type="nucleotide sequence ID" value="NZ_JAXCLX010000001.1"/>
</dbReference>
<accession>A0ABU5DTF2</accession>
<reference evidence="3 4" key="1">
    <citation type="journal article" date="2013" name="Antonie Van Leeuwenhoek">
        <title>Dongia rigui sp. nov., isolated from freshwater of a large wetland in Korea.</title>
        <authorList>
            <person name="Baik K.S."/>
            <person name="Hwang Y.M."/>
            <person name="Choi J.S."/>
            <person name="Kwon J."/>
            <person name="Seong C.N."/>
        </authorList>
    </citation>
    <scope>NUCLEOTIDE SEQUENCE [LARGE SCALE GENOMIC DNA]</scope>
    <source>
        <strain evidence="3 4">04SU4-P</strain>
    </source>
</reference>
<comment type="caution">
    <text evidence="3">The sequence shown here is derived from an EMBL/GenBank/DDBJ whole genome shotgun (WGS) entry which is preliminary data.</text>
</comment>
<dbReference type="SUPFAM" id="SSF51430">
    <property type="entry name" value="NAD(P)-linked oxidoreductase"/>
    <property type="match status" value="1"/>
</dbReference>
<name>A0ABU5DTF2_9PROT</name>
<dbReference type="CDD" id="cd19094">
    <property type="entry name" value="AKR_Tas-like"/>
    <property type="match status" value="1"/>
</dbReference>
<dbReference type="InterPro" id="IPR050523">
    <property type="entry name" value="AKR_Detox_Biosynth"/>
</dbReference>
<gene>
    <name evidence="3" type="ORF">SMD31_01675</name>
</gene>
<dbReference type="Proteomes" id="UP001271769">
    <property type="component" value="Unassembled WGS sequence"/>
</dbReference>
<feature type="domain" description="NADP-dependent oxidoreductase" evidence="2">
    <location>
        <begin position="16"/>
        <end position="338"/>
    </location>
</feature>
<dbReference type="Gene3D" id="3.20.20.100">
    <property type="entry name" value="NADP-dependent oxidoreductase domain"/>
    <property type="match status" value="1"/>
</dbReference>
<dbReference type="PRINTS" id="PR00069">
    <property type="entry name" value="ALDKETRDTASE"/>
</dbReference>
<dbReference type="InterPro" id="IPR036812">
    <property type="entry name" value="NAD(P)_OxRdtase_dom_sf"/>
</dbReference>
<dbReference type="Pfam" id="PF00248">
    <property type="entry name" value="Aldo_ket_red"/>
    <property type="match status" value="1"/>
</dbReference>
<evidence type="ECO:0000313" key="4">
    <source>
        <dbReference type="Proteomes" id="UP001271769"/>
    </source>
</evidence>
<evidence type="ECO:0000313" key="3">
    <source>
        <dbReference type="EMBL" id="MDY0870606.1"/>
    </source>
</evidence>
<dbReference type="InterPro" id="IPR020471">
    <property type="entry name" value="AKR"/>
</dbReference>
<sequence length="346" mass="38872">MEYRRLGRSDIKVSVICLGTMTWGQQNTEAEGHEQMDYALDHGVNFWDTAEMYAVPPRQETYGATETIIGTWLRSRGKRDKIVLASKIAGPDKRFPYIRDGKLAFDRRNIAAAVDASLKRLQTDYIDLYQLHWTERTTNGAARLGYEHKADETFTPFAETLEALNEQVKAGKIRMIGLSNETAWGTMRWLSESERLGLPRMQSIQNAYSMLNRSFEVGLAEVAIREQCGLLAYSPLGMGILSGKYIGGKAPASARLNQFHQFVRYRGPITESAVEKYVAIARRHGLDPAQMALSYVNSRPFLTANIIGATTMDQLKSNIVSIDIKLSPEVINEIDAVNKEHTYPCP</sequence>
<dbReference type="PANTHER" id="PTHR43364:SF4">
    <property type="entry name" value="NAD(P)-LINKED OXIDOREDUCTASE SUPERFAMILY PROTEIN"/>
    <property type="match status" value="1"/>
</dbReference>